<reference evidence="3" key="1">
    <citation type="journal article" date="2019" name="J. Bacteriol.">
        <title>A Mutagenic Screen Identifies a TonB-Dependent Receptor Required for the Lanthanide Metal Switch in the Type I Methanotroph 'Methylotuvimicrobium buryatense' 5GB1C.</title>
        <authorList>
            <person name="Groom J.D."/>
            <person name="Ford S.M."/>
            <person name="Pesesky M.W."/>
            <person name="Lidstrom M.E."/>
        </authorList>
    </citation>
    <scope>NUCLEOTIDE SEQUENCE [LARGE SCALE GENOMIC DNA]</scope>
    <source>
        <strain evidence="3">5GB1C</strain>
    </source>
</reference>
<evidence type="ECO:0000313" key="2">
    <source>
        <dbReference type="EMBL" id="QCW83589.1"/>
    </source>
</evidence>
<dbReference type="InterPro" id="IPR021109">
    <property type="entry name" value="Peptidase_aspartic_dom_sf"/>
</dbReference>
<keyword evidence="2" id="KW-0378">Hydrolase</keyword>
<dbReference type="EMBL" id="CP035467">
    <property type="protein sequence ID" value="QCW83589.1"/>
    <property type="molecule type" value="Genomic_DNA"/>
</dbReference>
<accession>A0A4P9UQ83</accession>
<proteinExistence type="predicted"/>
<dbReference type="KEGG" id="mbur:EQU24_16085"/>
<dbReference type="RefSeq" id="WP_083877811.1">
    <property type="nucleotide sequence ID" value="NZ_CP035467.1"/>
</dbReference>
<dbReference type="STRING" id="675511.GCA_000341735_04235"/>
<dbReference type="AlphaFoldDB" id="A0A4P9UQ83"/>
<dbReference type="SUPFAM" id="SSF50630">
    <property type="entry name" value="Acid proteases"/>
    <property type="match status" value="1"/>
</dbReference>
<dbReference type="OrthoDB" id="9782977at2"/>
<sequence>MMKRDVSISLFIVLVMLSPFSRASAYLEDQKIIAGWVEDIILSPAQIRFRAKLDTGAKTSSIHAKNVEEFERDGQSWVRFTLPKGLEKKSQARTVELPVARETLIKRHKLDSARRYVVELGFCMNSNYYETEFTLADRDNYIYPVLLGRRFLENKVIVDPGVTHKHSKKLKNIICYPGFPEPVLEE</sequence>
<dbReference type="Proteomes" id="UP000305881">
    <property type="component" value="Chromosome"/>
</dbReference>
<dbReference type="PANTHER" id="PTHR38037:SF2">
    <property type="entry name" value="ATP-DEPENDENT ZINC PROTEASE DOMAIN-CONTAINING PROTEIN-RELATED"/>
    <property type="match status" value="1"/>
</dbReference>
<dbReference type="Gene3D" id="2.40.70.10">
    <property type="entry name" value="Acid Proteases"/>
    <property type="match status" value="1"/>
</dbReference>
<protein>
    <submittedName>
        <fullName evidence="2">ATP-dependent zinc protease</fullName>
    </submittedName>
</protein>
<dbReference type="Pfam" id="PF05618">
    <property type="entry name" value="Zn_protease"/>
    <property type="match status" value="1"/>
</dbReference>
<evidence type="ECO:0000313" key="3">
    <source>
        <dbReference type="Proteomes" id="UP000305881"/>
    </source>
</evidence>
<organism evidence="2 3">
    <name type="scientific">Methylotuvimicrobium buryatense</name>
    <name type="common">Methylomicrobium buryatense</name>
    <dbReference type="NCBI Taxonomy" id="95641"/>
    <lineage>
        <taxon>Bacteria</taxon>
        <taxon>Pseudomonadati</taxon>
        <taxon>Pseudomonadota</taxon>
        <taxon>Gammaproteobacteria</taxon>
        <taxon>Methylococcales</taxon>
        <taxon>Methylococcaceae</taxon>
        <taxon>Methylotuvimicrobium</taxon>
    </lineage>
</organism>
<feature type="domain" description="Retropepsin-like aspartic endopeptidase" evidence="1">
    <location>
        <begin position="33"/>
        <end position="163"/>
    </location>
</feature>
<dbReference type="GO" id="GO:0006508">
    <property type="term" value="P:proteolysis"/>
    <property type="evidence" value="ECO:0007669"/>
    <property type="project" value="UniProtKB-KW"/>
</dbReference>
<dbReference type="GO" id="GO:0008233">
    <property type="term" value="F:peptidase activity"/>
    <property type="evidence" value="ECO:0007669"/>
    <property type="project" value="UniProtKB-KW"/>
</dbReference>
<keyword evidence="3" id="KW-1185">Reference proteome</keyword>
<name>A0A4P9UQ83_METBY</name>
<keyword evidence="2" id="KW-0645">Protease</keyword>
<gene>
    <name evidence="2" type="ORF">EQU24_16085</name>
</gene>
<dbReference type="InterPro" id="IPR008503">
    <property type="entry name" value="Asp_endopeptidase"/>
</dbReference>
<dbReference type="PANTHER" id="PTHR38037">
    <property type="entry name" value="ZN_PROTEASE DOMAIN-CONTAINING PROTEIN"/>
    <property type="match status" value="1"/>
</dbReference>
<evidence type="ECO:0000259" key="1">
    <source>
        <dbReference type="Pfam" id="PF05618"/>
    </source>
</evidence>